<evidence type="ECO:0000313" key="2">
    <source>
        <dbReference type="Proteomes" id="UP001227268"/>
    </source>
</evidence>
<dbReference type="Proteomes" id="UP001227268">
    <property type="component" value="Unassembled WGS sequence"/>
</dbReference>
<dbReference type="EMBL" id="JASBWT010000006">
    <property type="protein sequence ID" value="KAJ9103903.1"/>
    <property type="molecule type" value="Genomic_DNA"/>
</dbReference>
<reference evidence="1" key="1">
    <citation type="submission" date="2023-04" db="EMBL/GenBank/DDBJ databases">
        <title>Draft Genome sequencing of Naganishia species isolated from polar environments using Oxford Nanopore Technology.</title>
        <authorList>
            <person name="Leo P."/>
            <person name="Venkateswaran K."/>
        </authorList>
    </citation>
    <scope>NUCLEOTIDE SEQUENCE</scope>
    <source>
        <strain evidence="1">MNA-CCFEE 5423</strain>
    </source>
</reference>
<protein>
    <submittedName>
        <fullName evidence="1">Uncharacterized protein</fullName>
    </submittedName>
</protein>
<sequence>MSQGKFRKEADTFGPLEVPADRYWGAQTQRSLMNFDIGGETERMPPPLIKAFGVLKKAAAQVNGTYGLDPKVVNAICQAADEVISGKLIDHFPLVVFQTGSGTQTNMNVNEVISNRAIEILGGELGSKTPVHPNDHVNMSQSSNDTFPTAMHVAAVTEIYASLLPAMHELHDAMEAKRKSFENIIKIGRTHLQDATPLTLGQEFSGYVQQLANGIQRIEAVIPRLSMLAQGGTAVGTGLNTKRGFDVKVADAISEISGYKFQTAPNKFEALAAHDAIVEASGAMNTVAVSFMKIANDIRYLASGPRCGLGELSLPENEPGSSIMPGKVNPTQCEALTMVAAQVMGNNTTISVAGSYGQFELNVFKPVLIKNLLQSIRLLADGARSFTKNCVVGIEANEKRISTLLNESLMLATILNSHLGYDNVAKCAKKAHKEGTTLKEATVALGLLTPEEFDQKVKPELMLYPDEPCNLCIMGSSKRTDSDLTSVSSGLSTVPDDQATTNGKGSKASKSKGSKSAKETKSAAKPKTKASTEATKGKKAATGTKSAASKDSGKPAKDMNKSKSNGKGKEKVVPEVEKVEKRQRTYGLAPQDVVEYAEDEEIKADWQVPYVWAFIVKFCKDAVKGLCIVDDLEAGLQSMGPHDGIAEVLSALLKGVQGQNPDARPKQEPSPDQLAISVKKLLESRLKSGSPLTVFDSYVYEVKSYVPKDQGEASLSVRKELDQYRDLEETDILEDRRRRNPLLQRGFWAVEWQVRLKILRQLVDWTHSLYSAKKQRPASTAYSCDIEGVKDGSKRHIYRIDPNKMYHMGAPLNVLTSNRAEYENLIAEYKASQKVLDQLQKSGKKNSVGKRNAENNIKVGELLEADLPKIEGAEAEIARAKERYQKSQARKLRALAQLEASSFALTTRSRTRKVVNYNETQVEDEFDDQLPSEDRNAKRSSRSSTSSSFQEADSRGAKRDFEETESVQSDSVPPFSSRSDTRAAKRARGNETDSRGDAETEDASPEI</sequence>
<organism evidence="1 2">
    <name type="scientific">Naganishia friedmannii</name>
    <dbReference type="NCBI Taxonomy" id="89922"/>
    <lineage>
        <taxon>Eukaryota</taxon>
        <taxon>Fungi</taxon>
        <taxon>Dikarya</taxon>
        <taxon>Basidiomycota</taxon>
        <taxon>Agaricomycotina</taxon>
        <taxon>Tremellomycetes</taxon>
        <taxon>Filobasidiales</taxon>
        <taxon>Filobasidiaceae</taxon>
        <taxon>Naganishia</taxon>
    </lineage>
</organism>
<proteinExistence type="predicted"/>
<gene>
    <name evidence="1" type="ORF">QFC21_002366</name>
</gene>
<comment type="caution">
    <text evidence="1">The sequence shown here is derived from an EMBL/GenBank/DDBJ whole genome shotgun (WGS) entry which is preliminary data.</text>
</comment>
<keyword evidence="2" id="KW-1185">Reference proteome</keyword>
<name>A0ACC2VXJ4_9TREE</name>
<accession>A0ACC2VXJ4</accession>
<evidence type="ECO:0000313" key="1">
    <source>
        <dbReference type="EMBL" id="KAJ9103903.1"/>
    </source>
</evidence>